<dbReference type="OrthoDB" id="5244108at2"/>
<dbReference type="PANTHER" id="PTHR42943:SF2">
    <property type="entry name" value="GLUTATHIONE S-TRANSFERASE KAPPA 1"/>
    <property type="match status" value="1"/>
</dbReference>
<dbReference type="PIRSF" id="PIRSF006386">
    <property type="entry name" value="HCCAis_GSTk"/>
    <property type="match status" value="1"/>
</dbReference>
<dbReference type="InterPro" id="IPR051924">
    <property type="entry name" value="GST_Kappa/NadH"/>
</dbReference>
<dbReference type="Proteomes" id="UP000236884">
    <property type="component" value="Chromosome"/>
</dbReference>
<dbReference type="EMBL" id="AP014946">
    <property type="protein sequence ID" value="BAT59586.1"/>
    <property type="molecule type" value="Genomic_DNA"/>
</dbReference>
<dbReference type="SUPFAM" id="SSF52833">
    <property type="entry name" value="Thioredoxin-like"/>
    <property type="match status" value="1"/>
</dbReference>
<dbReference type="InterPro" id="IPR001853">
    <property type="entry name" value="DSBA-like_thioredoxin_dom"/>
</dbReference>
<evidence type="ECO:0000313" key="5">
    <source>
        <dbReference type="Proteomes" id="UP000236884"/>
    </source>
</evidence>
<evidence type="ECO:0000313" key="4">
    <source>
        <dbReference type="EMBL" id="BAT59586.1"/>
    </source>
</evidence>
<dbReference type="GO" id="GO:0018845">
    <property type="term" value="F:2-hydroxychromene-2-carboxylate isomerase activity"/>
    <property type="evidence" value="ECO:0007669"/>
    <property type="project" value="UniProtKB-UniRule"/>
</dbReference>
<reference evidence="4 5" key="1">
    <citation type="submission" date="2015-08" db="EMBL/GenBank/DDBJ databases">
        <title>Investigation of the bacterial diversity of lava forest soil.</title>
        <authorList>
            <person name="Lee J.S."/>
        </authorList>
    </citation>
    <scope>NUCLEOTIDE SEQUENCE [LARGE SCALE GENOMIC DNA]</scope>
    <source>
        <strain evidence="4 5">GJW-30</strain>
    </source>
</reference>
<proteinExistence type="inferred from homology"/>
<organism evidence="4 5">
    <name type="scientific">Variibacter gotjawalensis</name>
    <dbReference type="NCBI Taxonomy" id="1333996"/>
    <lineage>
        <taxon>Bacteria</taxon>
        <taxon>Pseudomonadati</taxon>
        <taxon>Pseudomonadota</taxon>
        <taxon>Alphaproteobacteria</taxon>
        <taxon>Hyphomicrobiales</taxon>
        <taxon>Nitrobacteraceae</taxon>
        <taxon>Variibacter</taxon>
    </lineage>
</organism>
<accession>A0A0S3PUK6</accession>
<dbReference type="Gene3D" id="3.40.30.10">
    <property type="entry name" value="Glutaredoxin"/>
    <property type="match status" value="1"/>
</dbReference>
<dbReference type="EC" id="5.99.1.4" evidence="1"/>
<dbReference type="GO" id="GO:0004364">
    <property type="term" value="F:glutathione transferase activity"/>
    <property type="evidence" value="ECO:0007669"/>
    <property type="project" value="TreeGrafter"/>
</dbReference>
<name>A0A0S3PUK6_9BRAD</name>
<dbReference type="RefSeq" id="WP_096355088.1">
    <property type="nucleotide sequence ID" value="NZ_AP014946.1"/>
</dbReference>
<feature type="active site" description="Nucleophile" evidence="2">
    <location>
        <position position="15"/>
    </location>
</feature>
<sequence>MAEREEFRMYSDFKSPYAWLAFEPVFDLEKKYNVRIKWMPFQLRIKGSGQRSVYSEFKVKYSYMDARRSANERGDKKMIRGPLKIYNTEASLIGGLFAEKQGRIVEYGRKVYELFFKRELEIDDADAVANFIASMGMSADDYRAFLAGPGKAEYDAAQEQAMADQIFGVPICVFRGEQFWGNDRVAMLERRLQSAGLALDNKSAA</sequence>
<dbReference type="GO" id="GO:0006749">
    <property type="term" value="P:glutathione metabolic process"/>
    <property type="evidence" value="ECO:0007669"/>
    <property type="project" value="TreeGrafter"/>
</dbReference>
<evidence type="ECO:0000256" key="2">
    <source>
        <dbReference type="PIRSR" id="PIRSR006386-1"/>
    </source>
</evidence>
<evidence type="ECO:0000256" key="1">
    <source>
        <dbReference type="PIRNR" id="PIRNR006386"/>
    </source>
</evidence>
<dbReference type="GO" id="GO:0004602">
    <property type="term" value="F:glutathione peroxidase activity"/>
    <property type="evidence" value="ECO:0007669"/>
    <property type="project" value="TreeGrafter"/>
</dbReference>
<comment type="catalytic activity">
    <reaction evidence="1">
        <text>2-hydroxychromene-2-carboxylate = (3E)-4-(2-hydroxyphenyl)-2-oxobut-3-enoate</text>
        <dbReference type="Rhea" id="RHEA:27401"/>
        <dbReference type="ChEBI" id="CHEBI:59350"/>
        <dbReference type="ChEBI" id="CHEBI:59353"/>
        <dbReference type="EC" id="5.99.1.4"/>
    </reaction>
</comment>
<dbReference type="KEGG" id="vgo:GJW-30_1_02119"/>
<protein>
    <recommendedName>
        <fullName evidence="1">2-hydroxychromene-2-carboxylate isomerase</fullName>
        <ecNumber evidence="1">5.99.1.4</ecNumber>
    </recommendedName>
</protein>
<keyword evidence="5" id="KW-1185">Reference proteome</keyword>
<keyword evidence="1 4" id="KW-0413">Isomerase</keyword>
<gene>
    <name evidence="4" type="primary">nahD_1</name>
    <name evidence="4" type="ORF">GJW-30_1_02119</name>
</gene>
<comment type="similarity">
    <text evidence="1">Belongs to the GST superfamily. NadH family.</text>
</comment>
<dbReference type="InterPro" id="IPR036249">
    <property type="entry name" value="Thioredoxin-like_sf"/>
</dbReference>
<dbReference type="InterPro" id="IPR014440">
    <property type="entry name" value="HCCAis_GSTk"/>
</dbReference>
<dbReference type="PANTHER" id="PTHR42943">
    <property type="entry name" value="GLUTATHIONE S-TRANSFERASE KAPPA"/>
    <property type="match status" value="1"/>
</dbReference>
<feature type="domain" description="DSBA-like thioredoxin" evidence="3">
    <location>
        <begin position="9"/>
        <end position="193"/>
    </location>
</feature>
<dbReference type="AlphaFoldDB" id="A0A0S3PUK6"/>
<evidence type="ECO:0000259" key="3">
    <source>
        <dbReference type="Pfam" id="PF01323"/>
    </source>
</evidence>
<dbReference type="Pfam" id="PF01323">
    <property type="entry name" value="DSBA"/>
    <property type="match status" value="1"/>
</dbReference>